<dbReference type="SUPFAM" id="SSF103515">
    <property type="entry name" value="Autotransporter"/>
    <property type="match status" value="1"/>
</dbReference>
<reference evidence="3 4" key="1">
    <citation type="submission" date="2015-01" db="EMBL/GenBank/DDBJ databases">
        <title>Lifestyle Evolution in Cyanobacterial Symbionts of Sponges.</title>
        <authorList>
            <person name="Burgsdorf I."/>
            <person name="Slaby B.M."/>
            <person name="Handley K.M."/>
            <person name="Haber M."/>
            <person name="Blom J."/>
            <person name="Marshall C.W."/>
            <person name="Gilbert J.A."/>
            <person name="Hentschel U."/>
            <person name="Steindler L."/>
        </authorList>
    </citation>
    <scope>NUCLEOTIDE SEQUENCE [LARGE SCALE GENOMIC DNA]</scope>
    <source>
        <strain evidence="3">142</strain>
    </source>
</reference>
<proteinExistence type="predicted"/>
<gene>
    <name evidence="3" type="ORF">TH68_08410</name>
</gene>
<feature type="chain" id="PRO_5026808911" description="Surface lipoprotein assembly modifier C-terminal domain-containing protein" evidence="1">
    <location>
        <begin position="39"/>
        <end position="471"/>
    </location>
</feature>
<organism evidence="3 4">
    <name type="scientific">Candidatus Synechococcus spongiarum 142</name>
    <dbReference type="NCBI Taxonomy" id="1608213"/>
    <lineage>
        <taxon>Bacteria</taxon>
        <taxon>Bacillati</taxon>
        <taxon>Cyanobacteriota</taxon>
        <taxon>Cyanophyceae</taxon>
        <taxon>Synechococcales</taxon>
        <taxon>Synechococcaceae</taxon>
        <taxon>Synechococcus</taxon>
    </lineage>
</organism>
<protein>
    <recommendedName>
        <fullName evidence="2">Surface lipoprotein assembly modifier C-terminal domain-containing protein</fullName>
    </recommendedName>
</protein>
<dbReference type="SUPFAM" id="SSF48452">
    <property type="entry name" value="TPR-like"/>
    <property type="match status" value="1"/>
</dbReference>
<evidence type="ECO:0000259" key="2">
    <source>
        <dbReference type="Pfam" id="PF04575"/>
    </source>
</evidence>
<sequence>MTVRLPISYCASSFQMRPFKIACTLACLILSLAAPLDAQEAQSHLSSDPRVNHARTLIGRDGFTEALSILRPLAPDHPDHPDQVDVLFLIGFAALGAAQLPETSESQRRDYLDEAIASFHRILVARPELVRVRLELARAFYLKGDDGLSRQHFERVLAENPHPAVAANIRRFLAAIRERRRWNGYFGAALAPDSNINTSSDEEIIHIYGLQFDVDEDAGSQSGVGVVLWGGGEYEHPLSGNVRLRAGGNVSRTEYEGQDFDQMFLAAHGGPRWLVSDGTEISLLASARRQWSSGEPESHDVGVRFEAAHRLSRRFLVRTRASYHQREYDVDGHLDGPRSNLWLGGLWWTTPTIRLEASVGLTGEQTQSERWRNTGESVGLGGSVDLPRGFTVGVNGEFRWKGYEGNWSPFTSAGESRRDQTKILRISVLNRAFTAWGFSPKLVLVQETRQSNAQLHDYRRTRTQLEFVRQL</sequence>
<dbReference type="Gene3D" id="1.25.40.10">
    <property type="entry name" value="Tetratricopeptide repeat domain"/>
    <property type="match status" value="1"/>
</dbReference>
<accession>A0A6N3X2U0</accession>
<feature type="domain" description="Surface lipoprotein assembly modifier C-terminal" evidence="2">
    <location>
        <begin position="182"/>
        <end position="469"/>
    </location>
</feature>
<evidence type="ECO:0000313" key="4">
    <source>
        <dbReference type="Proteomes" id="UP000035054"/>
    </source>
</evidence>
<dbReference type="EMBL" id="JXUO01000274">
    <property type="protein sequence ID" value="KKZ11638.1"/>
    <property type="molecule type" value="Genomic_DNA"/>
</dbReference>
<dbReference type="AlphaFoldDB" id="A0A6N3X2U0"/>
<dbReference type="Proteomes" id="UP000035054">
    <property type="component" value="Unassembled WGS sequence"/>
</dbReference>
<dbReference type="Pfam" id="PF04575">
    <property type="entry name" value="SlipAM"/>
    <property type="match status" value="1"/>
</dbReference>
<evidence type="ECO:0000256" key="1">
    <source>
        <dbReference type="SAM" id="SignalP"/>
    </source>
</evidence>
<comment type="caution">
    <text evidence="3">The sequence shown here is derived from an EMBL/GenBank/DDBJ whole genome shotgun (WGS) entry which is preliminary data.</text>
</comment>
<dbReference type="InterPro" id="IPR036709">
    <property type="entry name" value="Autotransporte_beta_dom_sf"/>
</dbReference>
<evidence type="ECO:0000313" key="3">
    <source>
        <dbReference type="EMBL" id="KKZ11638.1"/>
    </source>
</evidence>
<dbReference type="InterPro" id="IPR011990">
    <property type="entry name" value="TPR-like_helical_dom_sf"/>
</dbReference>
<keyword evidence="1" id="KW-0732">Signal</keyword>
<name>A0A6N3X2U0_9SYNE</name>
<feature type="signal peptide" evidence="1">
    <location>
        <begin position="1"/>
        <end position="38"/>
    </location>
</feature>
<dbReference type="InterPro" id="IPR007655">
    <property type="entry name" value="Slam_C"/>
</dbReference>